<dbReference type="Proteomes" id="UP001231370">
    <property type="component" value="Unassembled WGS sequence"/>
</dbReference>
<organism evidence="2 3">
    <name type="scientific">Roseofilum halophilum BLCC-M91</name>
    <dbReference type="NCBI Taxonomy" id="3022259"/>
    <lineage>
        <taxon>Bacteria</taxon>
        <taxon>Bacillati</taxon>
        <taxon>Cyanobacteriota</taxon>
        <taxon>Cyanophyceae</taxon>
        <taxon>Desertifilales</taxon>
        <taxon>Desertifilaceae</taxon>
        <taxon>Roseofilum</taxon>
        <taxon>Roseofilum halophilum</taxon>
    </lineage>
</organism>
<keyword evidence="1" id="KW-0812">Transmembrane</keyword>
<evidence type="ECO:0000313" key="3">
    <source>
        <dbReference type="Proteomes" id="UP001231370"/>
    </source>
</evidence>
<keyword evidence="1" id="KW-1133">Transmembrane helix</keyword>
<feature type="transmembrane region" description="Helical" evidence="1">
    <location>
        <begin position="148"/>
        <end position="170"/>
    </location>
</feature>
<name>A0ABT7BNL8_9CYAN</name>
<proteinExistence type="predicted"/>
<evidence type="ECO:0000313" key="2">
    <source>
        <dbReference type="EMBL" id="MDJ1180795.1"/>
    </source>
</evidence>
<dbReference type="EMBL" id="JAQPOK010000140">
    <property type="protein sequence ID" value="MDJ1180795.1"/>
    <property type="molecule type" value="Genomic_DNA"/>
</dbReference>
<evidence type="ECO:0000256" key="1">
    <source>
        <dbReference type="SAM" id="Phobius"/>
    </source>
</evidence>
<reference evidence="2 3" key="1">
    <citation type="submission" date="2023-01" db="EMBL/GenBank/DDBJ databases">
        <title>Novel diversity within Roseofilum (Cyanobacteria; Desertifilaceae) from marine benthic mats with descriptions of four novel species.</title>
        <authorList>
            <person name="Wang Y."/>
            <person name="Berthold D.E."/>
            <person name="Hu J."/>
            <person name="Lefler F.W."/>
            <person name="Laughinghouse H.D. IV."/>
        </authorList>
    </citation>
    <scope>NUCLEOTIDE SEQUENCE [LARGE SCALE GENOMIC DNA]</scope>
    <source>
        <strain evidence="2 3">BLCC-M91</strain>
    </source>
</reference>
<gene>
    <name evidence="2" type="ORF">PJF56_18200</name>
</gene>
<keyword evidence="1" id="KW-0472">Membrane</keyword>
<protein>
    <submittedName>
        <fullName evidence="2">Uncharacterized protein</fullName>
    </submittedName>
</protein>
<accession>A0ABT7BNL8</accession>
<dbReference type="RefSeq" id="WP_283764096.1">
    <property type="nucleotide sequence ID" value="NZ_JAQPOK010000140.1"/>
</dbReference>
<comment type="caution">
    <text evidence="2">The sequence shown here is derived from an EMBL/GenBank/DDBJ whole genome shotgun (WGS) entry which is preliminary data.</text>
</comment>
<sequence>MEDPSTQIEFKTGTLSYGMVDVGINPYGVRKLTRGIIELKEVTQRLRRFCMEKNLDDETLRYLLESHQKNISALELALSEISRAKDLKETTLGWHKQVIEIQNQHKSELRERIEAYYHRLDQRLIDCEDRQEGLVEFRVKVQTSLDTLNFLVVVVPSGIAAIVGIVAYFANI</sequence>
<keyword evidence="3" id="KW-1185">Reference proteome</keyword>